<feature type="region of interest" description="Disordered" evidence="1">
    <location>
        <begin position="1"/>
        <end position="54"/>
    </location>
</feature>
<dbReference type="Proteomes" id="UP000092443">
    <property type="component" value="Unplaced"/>
</dbReference>
<feature type="compositionally biased region" description="Basic and acidic residues" evidence="1">
    <location>
        <begin position="33"/>
        <end position="50"/>
    </location>
</feature>
<dbReference type="GeneID" id="119641620"/>
<feature type="compositionally biased region" description="Basic residues" evidence="1">
    <location>
        <begin position="1"/>
        <end position="22"/>
    </location>
</feature>
<proteinExistence type="predicted"/>
<dbReference type="KEGG" id="gfs:119641620"/>
<dbReference type="RefSeq" id="XP_037896323.1">
    <property type="nucleotide sequence ID" value="XM_038040395.1"/>
</dbReference>
<organism evidence="2 3">
    <name type="scientific">Glossina fuscipes</name>
    <dbReference type="NCBI Taxonomy" id="7396"/>
    <lineage>
        <taxon>Eukaryota</taxon>
        <taxon>Metazoa</taxon>
        <taxon>Ecdysozoa</taxon>
        <taxon>Arthropoda</taxon>
        <taxon>Hexapoda</taxon>
        <taxon>Insecta</taxon>
        <taxon>Pterygota</taxon>
        <taxon>Neoptera</taxon>
        <taxon>Endopterygota</taxon>
        <taxon>Diptera</taxon>
        <taxon>Brachycera</taxon>
        <taxon>Muscomorpha</taxon>
        <taxon>Hippoboscoidea</taxon>
        <taxon>Glossinidae</taxon>
        <taxon>Glossina</taxon>
    </lineage>
</organism>
<keyword evidence="2" id="KW-1185">Reference proteome</keyword>
<gene>
    <name evidence="3 4" type="primary">LOC119641620</name>
</gene>
<evidence type="ECO:0000313" key="3">
    <source>
        <dbReference type="RefSeq" id="XP_037896323.1"/>
    </source>
</evidence>
<protein>
    <submittedName>
        <fullName evidence="3 4">Protein smoothened-like</fullName>
    </submittedName>
</protein>
<dbReference type="RefSeq" id="XP_037896324.1">
    <property type="nucleotide sequence ID" value="XM_038040396.1"/>
</dbReference>
<reference evidence="3 4" key="1">
    <citation type="submission" date="2025-04" db="UniProtKB">
        <authorList>
            <consortium name="RefSeq"/>
        </authorList>
    </citation>
    <scope>IDENTIFICATION</scope>
    <source>
        <tissue evidence="3 4">Whole body pupa</tissue>
    </source>
</reference>
<evidence type="ECO:0000256" key="1">
    <source>
        <dbReference type="SAM" id="MobiDB-lite"/>
    </source>
</evidence>
<evidence type="ECO:0000313" key="2">
    <source>
        <dbReference type="Proteomes" id="UP000092443"/>
    </source>
</evidence>
<accession>A0A9C5ZB61</accession>
<dbReference type="AlphaFoldDB" id="A0A9C5ZB61"/>
<sequence>MKTKVAARTSKRQSGHHNHSKRSSNISKRNQKRKDFVATSERKTRGRRESSTSLESQVIALKKTIYASTSQKVGVFTKSSTKRTAEVTVNAGLEIPIPQTLMSF</sequence>
<evidence type="ECO:0000313" key="4">
    <source>
        <dbReference type="RefSeq" id="XP_037896324.1"/>
    </source>
</evidence>
<name>A0A9C5ZB61_9MUSC</name>